<evidence type="ECO:0000313" key="6">
    <source>
        <dbReference type="EMBL" id="TDH13560.1"/>
    </source>
</evidence>
<dbReference type="GO" id="GO:0005886">
    <property type="term" value="C:plasma membrane"/>
    <property type="evidence" value="ECO:0007669"/>
    <property type="project" value="TreeGrafter"/>
</dbReference>
<comment type="caution">
    <text evidence="6">The sequence shown here is derived from an EMBL/GenBank/DDBJ whole genome shotgun (WGS) entry which is preliminary data.</text>
</comment>
<dbReference type="InterPro" id="IPR050671">
    <property type="entry name" value="CD300_family_receptors"/>
</dbReference>
<evidence type="ECO:0000313" key="7">
    <source>
        <dbReference type="Proteomes" id="UP000295070"/>
    </source>
</evidence>
<dbReference type="Proteomes" id="UP000295070">
    <property type="component" value="Chromosome 4"/>
</dbReference>
<dbReference type="GO" id="GO:0004888">
    <property type="term" value="F:transmembrane signaling receptor activity"/>
    <property type="evidence" value="ECO:0007669"/>
    <property type="project" value="TreeGrafter"/>
</dbReference>
<keyword evidence="3 5" id="KW-0472">Membrane</keyword>
<feature type="region of interest" description="Disordered" evidence="4">
    <location>
        <begin position="156"/>
        <end position="186"/>
    </location>
</feature>
<dbReference type="InterPro" id="IPR036179">
    <property type="entry name" value="Ig-like_dom_sf"/>
</dbReference>
<accession>A0A484DFX7</accession>
<proteinExistence type="predicted"/>
<sequence length="218" mass="23769">MDDKEKNITITVRNVTTEDSGTYWCGAERNDPKQSNPFFHKLVMTVVPPTTLSPSTISTSPRTVHTSASSTQSTTASAHSDGASSLPGTISVVVCVAVLLVLLILVLVWKRFQRSKDTRNREQNNQDGAYEEIQERLQKPDSGTALNTIYVTANAPTNPSASQHYSTVNFPNSSGEASGDTYSTVWDSGHSPAHSAVNHPSRLLEDPFYSTVNHPQQH</sequence>
<reference evidence="6 7" key="1">
    <citation type="submission" date="2019-01" db="EMBL/GenBank/DDBJ databases">
        <title>A chromosome-scale genome assembly of the yellow perch, Perca flavescens.</title>
        <authorList>
            <person name="Feron R."/>
            <person name="Morvezen R."/>
            <person name="Bestin A."/>
            <person name="Haffray P."/>
            <person name="Klopp C."/>
            <person name="Zahm M."/>
            <person name="Cabau C."/>
            <person name="Roques C."/>
            <person name="Donnadieu C."/>
            <person name="Bouchez O."/>
            <person name="Christie M."/>
            <person name="Larson W."/>
            <person name="Guiguen Y."/>
        </authorList>
    </citation>
    <scope>NUCLEOTIDE SEQUENCE [LARGE SCALE GENOMIC DNA]</scope>
    <source>
        <strain evidence="6">YP-PL-M2</strain>
        <tissue evidence="6">Blood</tissue>
    </source>
</reference>
<feature type="transmembrane region" description="Helical" evidence="5">
    <location>
        <begin position="90"/>
        <end position="109"/>
    </location>
</feature>
<dbReference type="InterPro" id="IPR013783">
    <property type="entry name" value="Ig-like_fold"/>
</dbReference>
<evidence type="ECO:0000256" key="4">
    <source>
        <dbReference type="SAM" id="MobiDB-lite"/>
    </source>
</evidence>
<keyword evidence="2 5" id="KW-0812">Transmembrane</keyword>
<dbReference type="SUPFAM" id="SSF48726">
    <property type="entry name" value="Immunoglobulin"/>
    <property type="match status" value="1"/>
</dbReference>
<keyword evidence="7" id="KW-1185">Reference proteome</keyword>
<dbReference type="EMBL" id="SCKG01000004">
    <property type="protein sequence ID" value="TDH13560.1"/>
    <property type="molecule type" value="Genomic_DNA"/>
</dbReference>
<evidence type="ECO:0008006" key="8">
    <source>
        <dbReference type="Google" id="ProtNLM"/>
    </source>
</evidence>
<keyword evidence="5" id="KW-1133">Transmembrane helix</keyword>
<evidence type="ECO:0000256" key="5">
    <source>
        <dbReference type="SAM" id="Phobius"/>
    </source>
</evidence>
<gene>
    <name evidence="6" type="ORF">EPR50_G00034640</name>
</gene>
<dbReference type="Gene3D" id="2.60.40.10">
    <property type="entry name" value="Immunoglobulins"/>
    <property type="match status" value="1"/>
</dbReference>
<evidence type="ECO:0000256" key="1">
    <source>
        <dbReference type="ARBA" id="ARBA00004370"/>
    </source>
</evidence>
<organism evidence="6 7">
    <name type="scientific">Perca flavescens</name>
    <name type="common">American yellow perch</name>
    <name type="synonym">Morone flavescens</name>
    <dbReference type="NCBI Taxonomy" id="8167"/>
    <lineage>
        <taxon>Eukaryota</taxon>
        <taxon>Metazoa</taxon>
        <taxon>Chordata</taxon>
        <taxon>Craniata</taxon>
        <taxon>Vertebrata</taxon>
        <taxon>Euteleostomi</taxon>
        <taxon>Actinopterygii</taxon>
        <taxon>Neopterygii</taxon>
        <taxon>Teleostei</taxon>
        <taxon>Neoteleostei</taxon>
        <taxon>Acanthomorphata</taxon>
        <taxon>Eupercaria</taxon>
        <taxon>Perciformes</taxon>
        <taxon>Percoidei</taxon>
        <taxon>Percidae</taxon>
        <taxon>Percinae</taxon>
        <taxon>Perca</taxon>
    </lineage>
</organism>
<dbReference type="AlphaFoldDB" id="A0A484DFX7"/>
<evidence type="ECO:0000256" key="3">
    <source>
        <dbReference type="ARBA" id="ARBA00023136"/>
    </source>
</evidence>
<protein>
    <recommendedName>
        <fullName evidence="8">Immunoglobulin V-set domain-containing protein</fullName>
    </recommendedName>
</protein>
<dbReference type="STRING" id="8167.A0A484DFX7"/>
<comment type="subcellular location">
    <subcellularLocation>
        <location evidence="1">Membrane</location>
    </subcellularLocation>
</comment>
<name>A0A484DFX7_PERFV</name>
<evidence type="ECO:0000256" key="2">
    <source>
        <dbReference type="ARBA" id="ARBA00022692"/>
    </source>
</evidence>
<feature type="region of interest" description="Disordered" evidence="4">
    <location>
        <begin position="52"/>
        <end position="84"/>
    </location>
</feature>
<dbReference type="PANTHER" id="PTHR11860:SF87">
    <property type="entry name" value="CMRF35-LIKE MOLECULE 8"/>
    <property type="match status" value="1"/>
</dbReference>
<dbReference type="PANTHER" id="PTHR11860">
    <property type="entry name" value="POLYMERIC-IMMUNOGLOBULIN RECEPTOR"/>
    <property type="match status" value="1"/>
</dbReference>
<feature type="compositionally biased region" description="Low complexity" evidence="4">
    <location>
        <begin position="52"/>
        <end position="80"/>
    </location>
</feature>